<organism evidence="1 2">
    <name type="scientific">Pangasius djambal</name>
    <dbReference type="NCBI Taxonomy" id="1691987"/>
    <lineage>
        <taxon>Eukaryota</taxon>
        <taxon>Metazoa</taxon>
        <taxon>Chordata</taxon>
        <taxon>Craniata</taxon>
        <taxon>Vertebrata</taxon>
        <taxon>Euteleostomi</taxon>
        <taxon>Actinopterygii</taxon>
        <taxon>Neopterygii</taxon>
        <taxon>Teleostei</taxon>
        <taxon>Ostariophysi</taxon>
        <taxon>Siluriformes</taxon>
        <taxon>Pangasiidae</taxon>
        <taxon>Pangasius</taxon>
    </lineage>
</organism>
<reference evidence="1" key="1">
    <citation type="submission" date="2020-02" db="EMBL/GenBank/DDBJ databases">
        <title>Genome sequencing of the panga catfish, Pangasius djambal.</title>
        <authorList>
            <person name="Wen M."/>
            <person name="Zahm M."/>
            <person name="Roques C."/>
            <person name="Cabau C."/>
            <person name="Klopp C."/>
            <person name="Donnadieu C."/>
            <person name="Jouanno E."/>
            <person name="Avarre J.-C."/>
            <person name="Campet M."/>
            <person name="Ha T."/>
            <person name="Dugue R."/>
            <person name="Lampietro C."/>
            <person name="Louis A."/>
            <person name="Herpin A."/>
            <person name="Echchiki A."/>
            <person name="Berthelot C."/>
            <person name="Parey E."/>
            <person name="Roest-Crollius H."/>
            <person name="Braasch I."/>
            <person name="Postlethwait J.H."/>
            <person name="Bobe J."/>
            <person name="Montfort J."/>
            <person name="Bouchez O."/>
            <person name="Begum T."/>
            <person name="Schartl M."/>
            <person name="Gustiano R."/>
            <person name="Guiguen Y."/>
        </authorList>
    </citation>
    <scope>NUCLEOTIDE SEQUENCE</scope>
    <source>
        <strain evidence="1">Pdj_M5554</strain>
    </source>
</reference>
<name>A0ACC5Y6Z8_9TELE</name>
<accession>A0ACC5Y6Z8</accession>
<evidence type="ECO:0000313" key="1">
    <source>
        <dbReference type="EMBL" id="MCJ8731180.1"/>
    </source>
</evidence>
<proteinExistence type="predicted"/>
<comment type="caution">
    <text evidence="1">The sequence shown here is derived from an EMBL/GenBank/DDBJ whole genome shotgun (WGS) entry which is preliminary data.</text>
</comment>
<feature type="non-terminal residue" evidence="1">
    <location>
        <position position="1"/>
    </location>
</feature>
<keyword evidence="2" id="KW-1185">Reference proteome</keyword>
<gene>
    <name evidence="1" type="ORF">PDJAM_G00196460</name>
</gene>
<protein>
    <submittedName>
        <fullName evidence="1">Uncharacterized protein</fullName>
    </submittedName>
</protein>
<evidence type="ECO:0000313" key="2">
    <source>
        <dbReference type="Proteomes" id="UP000830395"/>
    </source>
</evidence>
<sequence length="120" mass="13811">GRRRRSRLRRLLTSPHLAYPVCVLLFILSACRLIEVFGLLFSVPLVVYFFISTPSFNYSFNLLLKCLFNLFIIPRTGVLGYLFLIPLPAILWNLIIVSLPALLGYLFPILPLAVLWYLII</sequence>
<dbReference type="Proteomes" id="UP000830395">
    <property type="component" value="Chromosome 4"/>
</dbReference>
<dbReference type="EMBL" id="CM040978">
    <property type="protein sequence ID" value="MCJ8731180.1"/>
    <property type="molecule type" value="Genomic_DNA"/>
</dbReference>